<evidence type="ECO:0000256" key="3">
    <source>
        <dbReference type="ARBA" id="ARBA00007931"/>
    </source>
</evidence>
<dbReference type="Pfam" id="PF02163">
    <property type="entry name" value="Peptidase_M50"/>
    <property type="match status" value="2"/>
</dbReference>
<dbReference type="GO" id="GO:0006508">
    <property type="term" value="P:proteolysis"/>
    <property type="evidence" value="ECO:0007669"/>
    <property type="project" value="UniProtKB-KW"/>
</dbReference>
<dbReference type="Proteomes" id="UP000231183">
    <property type="component" value="Unassembled WGS sequence"/>
</dbReference>
<dbReference type="AlphaFoldDB" id="A0A2M6W4K4"/>
<evidence type="ECO:0000313" key="14">
    <source>
        <dbReference type="EMBL" id="PIT87655.1"/>
    </source>
</evidence>
<evidence type="ECO:0000313" key="15">
    <source>
        <dbReference type="Proteomes" id="UP000231183"/>
    </source>
</evidence>
<keyword evidence="6 11" id="KW-0378">Hydrolase</keyword>
<protein>
    <recommendedName>
        <fullName evidence="11">Zinc metalloprotease</fullName>
        <ecNumber evidence="11">3.4.24.-</ecNumber>
    </recommendedName>
</protein>
<dbReference type="NCBIfam" id="TIGR00054">
    <property type="entry name" value="RIP metalloprotease RseP"/>
    <property type="match status" value="1"/>
</dbReference>
<gene>
    <name evidence="14" type="primary">rseP</name>
    <name evidence="14" type="ORF">COU31_01745</name>
</gene>
<dbReference type="InterPro" id="IPR004387">
    <property type="entry name" value="Pept_M50_Zn"/>
</dbReference>
<evidence type="ECO:0000256" key="10">
    <source>
        <dbReference type="ARBA" id="ARBA00023136"/>
    </source>
</evidence>
<dbReference type="SUPFAM" id="SSF50156">
    <property type="entry name" value="PDZ domain-like"/>
    <property type="match status" value="1"/>
</dbReference>
<evidence type="ECO:0000256" key="8">
    <source>
        <dbReference type="ARBA" id="ARBA00022989"/>
    </source>
</evidence>
<evidence type="ECO:0000259" key="13">
    <source>
        <dbReference type="Pfam" id="PF17820"/>
    </source>
</evidence>
<evidence type="ECO:0000256" key="9">
    <source>
        <dbReference type="ARBA" id="ARBA00023049"/>
    </source>
</evidence>
<keyword evidence="9 11" id="KW-0482">Metalloprotease</keyword>
<evidence type="ECO:0000256" key="11">
    <source>
        <dbReference type="RuleBase" id="RU362031"/>
    </source>
</evidence>
<evidence type="ECO:0000256" key="6">
    <source>
        <dbReference type="ARBA" id="ARBA00022801"/>
    </source>
</evidence>
<dbReference type="InterPro" id="IPR008915">
    <property type="entry name" value="Peptidase_M50"/>
</dbReference>
<organism evidence="14 15">
    <name type="scientific">Candidatus Magasanikbacteria bacterium CG10_big_fil_rev_8_21_14_0_10_40_10</name>
    <dbReference type="NCBI Taxonomy" id="1974648"/>
    <lineage>
        <taxon>Bacteria</taxon>
        <taxon>Candidatus Magasanikiibacteriota</taxon>
    </lineage>
</organism>
<comment type="cofactor">
    <cofactor evidence="1 11">
        <name>Zn(2+)</name>
        <dbReference type="ChEBI" id="CHEBI:29105"/>
    </cofactor>
</comment>
<dbReference type="PANTHER" id="PTHR42837:SF2">
    <property type="entry name" value="MEMBRANE METALLOPROTEASE ARASP2, CHLOROPLASTIC-RELATED"/>
    <property type="match status" value="1"/>
</dbReference>
<dbReference type="EMBL" id="PFBX01000014">
    <property type="protein sequence ID" value="PIT87655.1"/>
    <property type="molecule type" value="Genomic_DNA"/>
</dbReference>
<accession>A0A2M6W4K4</accession>
<dbReference type="EC" id="3.4.24.-" evidence="11"/>
<feature type="domain" description="Peptidase M50" evidence="12">
    <location>
        <begin position="7"/>
        <end position="47"/>
    </location>
</feature>
<dbReference type="Gene3D" id="2.30.42.10">
    <property type="match status" value="1"/>
</dbReference>
<keyword evidence="5 11" id="KW-0812">Transmembrane</keyword>
<keyword evidence="8 11" id="KW-1133">Transmembrane helix</keyword>
<name>A0A2M6W4K4_9BACT</name>
<keyword evidence="4 14" id="KW-0645">Protease</keyword>
<sequence length="397" mass="43899">MSTLIIFLIILGLLVLSHEFGHFVAARKSGMKVYEFGFGFPPRFCGLQVLIKKDNGDRNPTRKYRIVWGRKPAEELPNVPGYESGTIYSFNWLPLGGFVRIKGEEGQEDGPDSFMAKPYYKKAIVLVAGVAMNIMLAAVIFSIGFMWGLPQALDGSEDPAIVSSRQLQIMQVLPDRPAQIAGFKAGDIIIKIDNLETPKLEQMQTYVDLNKDQEIMVTVKRGDEIIAKKITPTVYQDTGKGGIGVGLSEVGIIKYPWYKAIYKGFILSALYLKMILWAFGGIIKGLFIGSSSATEALSGPIGIAVLTGQIAKLGIPYLLNFTAVLSLNLAILNILPIPALDGGRLLFITIGRIFKRQVPLKFEQMAHSLGFLLLMLAVIIITFKDIGRFTNIWQKFF</sequence>
<dbReference type="CDD" id="cd23081">
    <property type="entry name" value="cpPDZ_EcRseP-like"/>
    <property type="match status" value="1"/>
</dbReference>
<dbReference type="InterPro" id="IPR036034">
    <property type="entry name" value="PDZ_sf"/>
</dbReference>
<evidence type="ECO:0000256" key="5">
    <source>
        <dbReference type="ARBA" id="ARBA00022692"/>
    </source>
</evidence>
<reference evidence="15" key="1">
    <citation type="submission" date="2017-09" db="EMBL/GenBank/DDBJ databases">
        <title>Depth-based differentiation of microbial function through sediment-hosted aquifers and enrichment of novel symbionts in the deep terrestrial subsurface.</title>
        <authorList>
            <person name="Probst A.J."/>
            <person name="Ladd B."/>
            <person name="Jarett J.K."/>
            <person name="Geller-Mcgrath D.E."/>
            <person name="Sieber C.M.K."/>
            <person name="Emerson J.B."/>
            <person name="Anantharaman K."/>
            <person name="Thomas B.C."/>
            <person name="Malmstrom R."/>
            <person name="Stieglmeier M."/>
            <person name="Klingl A."/>
            <person name="Woyke T."/>
            <person name="Ryan C.M."/>
            <person name="Banfield J.F."/>
        </authorList>
    </citation>
    <scope>NUCLEOTIDE SEQUENCE [LARGE SCALE GENOMIC DNA]</scope>
</reference>
<feature type="domain" description="PDZ" evidence="13">
    <location>
        <begin position="169"/>
        <end position="221"/>
    </location>
</feature>
<dbReference type="InterPro" id="IPR041489">
    <property type="entry name" value="PDZ_6"/>
</dbReference>
<evidence type="ECO:0000256" key="4">
    <source>
        <dbReference type="ARBA" id="ARBA00022670"/>
    </source>
</evidence>
<keyword evidence="11" id="KW-0479">Metal-binding</keyword>
<feature type="transmembrane region" description="Helical" evidence="11">
    <location>
        <begin position="260"/>
        <end position="280"/>
    </location>
</feature>
<feature type="domain" description="Peptidase M50" evidence="12">
    <location>
        <begin position="84"/>
        <end position="376"/>
    </location>
</feature>
<comment type="similarity">
    <text evidence="3 11">Belongs to the peptidase M50B family.</text>
</comment>
<keyword evidence="7 11" id="KW-0862">Zinc</keyword>
<feature type="transmembrane region" description="Helical" evidence="11">
    <location>
        <begin position="123"/>
        <end position="147"/>
    </location>
</feature>
<evidence type="ECO:0000256" key="2">
    <source>
        <dbReference type="ARBA" id="ARBA00004141"/>
    </source>
</evidence>
<dbReference type="CDD" id="cd06163">
    <property type="entry name" value="S2P-M50_PDZ_RseP-like"/>
    <property type="match status" value="1"/>
</dbReference>
<evidence type="ECO:0000256" key="7">
    <source>
        <dbReference type="ARBA" id="ARBA00022833"/>
    </source>
</evidence>
<dbReference type="GO" id="GO:0004222">
    <property type="term" value="F:metalloendopeptidase activity"/>
    <property type="evidence" value="ECO:0007669"/>
    <property type="project" value="InterPro"/>
</dbReference>
<proteinExistence type="inferred from homology"/>
<feature type="transmembrane region" description="Helical" evidence="11">
    <location>
        <begin position="318"/>
        <end position="337"/>
    </location>
</feature>
<keyword evidence="10 11" id="KW-0472">Membrane</keyword>
<comment type="caution">
    <text evidence="14">The sequence shown here is derived from an EMBL/GenBank/DDBJ whole genome shotgun (WGS) entry which is preliminary data.</text>
</comment>
<dbReference type="Pfam" id="PF17820">
    <property type="entry name" value="PDZ_6"/>
    <property type="match status" value="1"/>
</dbReference>
<dbReference type="PANTHER" id="PTHR42837">
    <property type="entry name" value="REGULATOR OF SIGMA-E PROTEASE RSEP"/>
    <property type="match status" value="1"/>
</dbReference>
<evidence type="ECO:0000259" key="12">
    <source>
        <dbReference type="Pfam" id="PF02163"/>
    </source>
</evidence>
<comment type="subcellular location">
    <subcellularLocation>
        <location evidence="2">Membrane</location>
        <topology evidence="2">Multi-pass membrane protein</topology>
    </subcellularLocation>
</comment>
<dbReference type="GO" id="GO:0046872">
    <property type="term" value="F:metal ion binding"/>
    <property type="evidence" value="ECO:0007669"/>
    <property type="project" value="UniProtKB-KW"/>
</dbReference>
<evidence type="ECO:0000256" key="1">
    <source>
        <dbReference type="ARBA" id="ARBA00001947"/>
    </source>
</evidence>
<dbReference type="GO" id="GO:0016020">
    <property type="term" value="C:membrane"/>
    <property type="evidence" value="ECO:0007669"/>
    <property type="project" value="UniProtKB-SubCell"/>
</dbReference>
<feature type="transmembrane region" description="Helical" evidence="11">
    <location>
        <begin position="365"/>
        <end position="383"/>
    </location>
</feature>